<dbReference type="CDD" id="cd00637">
    <property type="entry name" value="7tm_classA_rhodopsin-like"/>
    <property type="match status" value="1"/>
</dbReference>
<feature type="domain" description="G-protein coupled receptors family 1 profile" evidence="12">
    <location>
        <begin position="34"/>
        <end position="271"/>
    </location>
</feature>
<keyword evidence="2" id="KW-1003">Cell membrane</keyword>
<dbReference type="PRINTS" id="PR00237">
    <property type="entry name" value="GPCRRHODOPSN"/>
</dbReference>
<dbReference type="AlphaFoldDB" id="A0A3M6TZT0"/>
<keyword evidence="6 11" id="KW-0472">Membrane</keyword>
<sequence>MTASLNQGNEDFKSHVFIINGGVLLFFALLISISNGILLFMIYKDPLKKFRNATAVLVVSLSIADFLTGCVTAVDVGIAHILEGMAMQDVMLQAKIVSQITVRASVCIMIIFAVERFIAVAFPYVYRSSVTIPKTILCCVLCWLLAIVTSCLELVVERDLYDVVFLYLIFVLPLVTIIFTYSAAYYMVLHRHGRLYQKEKISRRSAEMQKQLMTTACLIILVFFVSLVPFWVFTTIRRYCKECIHQKWCIAGYRLSIPILYSNSALNPLLYAWRMQPYRQSFQALFSRKQNRVGGTSHNEFPPNKGNETILVNEFCEETKV</sequence>
<dbReference type="PANTHER" id="PTHR24246">
    <property type="entry name" value="OLFACTORY RECEPTOR AND ADENOSINE RECEPTOR"/>
    <property type="match status" value="1"/>
</dbReference>
<dbReference type="GO" id="GO:0004930">
    <property type="term" value="F:G protein-coupled receptor activity"/>
    <property type="evidence" value="ECO:0007669"/>
    <property type="project" value="UniProtKB-KW"/>
</dbReference>
<evidence type="ECO:0000256" key="8">
    <source>
        <dbReference type="ARBA" id="ARBA00023180"/>
    </source>
</evidence>
<gene>
    <name evidence="13" type="ORF">pdam_00022109</name>
</gene>
<dbReference type="GO" id="GO:0005886">
    <property type="term" value="C:plasma membrane"/>
    <property type="evidence" value="ECO:0007669"/>
    <property type="project" value="UniProtKB-SubCell"/>
</dbReference>
<reference evidence="13 14" key="1">
    <citation type="journal article" date="2018" name="Sci. Rep.">
        <title>Comparative analysis of the Pocillopora damicornis genome highlights role of immune system in coral evolution.</title>
        <authorList>
            <person name="Cunning R."/>
            <person name="Bay R.A."/>
            <person name="Gillette P."/>
            <person name="Baker A.C."/>
            <person name="Traylor-Knowles N."/>
        </authorList>
    </citation>
    <scope>NUCLEOTIDE SEQUENCE [LARGE SCALE GENOMIC DNA]</scope>
    <source>
        <strain evidence="13">RSMAS</strain>
        <tissue evidence="13">Whole animal</tissue>
    </source>
</reference>
<protein>
    <recommendedName>
        <fullName evidence="12">G-protein coupled receptors family 1 profile domain-containing protein</fullName>
    </recommendedName>
</protein>
<evidence type="ECO:0000256" key="9">
    <source>
        <dbReference type="ARBA" id="ARBA00023224"/>
    </source>
</evidence>
<evidence type="ECO:0000256" key="2">
    <source>
        <dbReference type="ARBA" id="ARBA00022475"/>
    </source>
</evidence>
<comment type="subcellular location">
    <subcellularLocation>
        <location evidence="1">Cell membrane</location>
        <topology evidence="1">Multi-pass membrane protein</topology>
    </subcellularLocation>
</comment>
<dbReference type="InterPro" id="IPR017452">
    <property type="entry name" value="GPCR_Rhodpsn_7TM"/>
</dbReference>
<keyword evidence="4 11" id="KW-1133">Transmembrane helix</keyword>
<keyword evidence="3 10" id="KW-0812">Transmembrane</keyword>
<feature type="transmembrane region" description="Helical" evidence="11">
    <location>
        <begin position="167"/>
        <end position="189"/>
    </location>
</feature>
<keyword evidence="7 10" id="KW-0675">Receptor</keyword>
<feature type="transmembrane region" description="Helical" evidence="11">
    <location>
        <begin position="55"/>
        <end position="82"/>
    </location>
</feature>
<keyword evidence="14" id="KW-1185">Reference proteome</keyword>
<feature type="transmembrane region" description="Helical" evidence="11">
    <location>
        <begin position="102"/>
        <end position="124"/>
    </location>
</feature>
<dbReference type="SUPFAM" id="SSF81321">
    <property type="entry name" value="Family A G protein-coupled receptor-like"/>
    <property type="match status" value="1"/>
</dbReference>
<dbReference type="Proteomes" id="UP000275408">
    <property type="component" value="Unassembled WGS sequence"/>
</dbReference>
<feature type="transmembrane region" description="Helical" evidence="11">
    <location>
        <begin position="17"/>
        <end position="43"/>
    </location>
</feature>
<dbReference type="Pfam" id="PF00001">
    <property type="entry name" value="7tm_1"/>
    <property type="match status" value="2"/>
</dbReference>
<evidence type="ECO:0000259" key="12">
    <source>
        <dbReference type="PROSITE" id="PS50262"/>
    </source>
</evidence>
<evidence type="ECO:0000313" key="14">
    <source>
        <dbReference type="Proteomes" id="UP000275408"/>
    </source>
</evidence>
<feature type="transmembrane region" description="Helical" evidence="11">
    <location>
        <begin position="210"/>
        <end position="233"/>
    </location>
</feature>
<organism evidence="13 14">
    <name type="scientific">Pocillopora damicornis</name>
    <name type="common">Cauliflower coral</name>
    <name type="synonym">Millepora damicornis</name>
    <dbReference type="NCBI Taxonomy" id="46731"/>
    <lineage>
        <taxon>Eukaryota</taxon>
        <taxon>Metazoa</taxon>
        <taxon>Cnidaria</taxon>
        <taxon>Anthozoa</taxon>
        <taxon>Hexacorallia</taxon>
        <taxon>Scleractinia</taxon>
        <taxon>Astrocoeniina</taxon>
        <taxon>Pocilloporidae</taxon>
        <taxon>Pocillopora</taxon>
    </lineage>
</organism>
<dbReference type="EMBL" id="RCHS01002523">
    <property type="protein sequence ID" value="RMX46925.1"/>
    <property type="molecule type" value="Genomic_DNA"/>
</dbReference>
<evidence type="ECO:0000256" key="7">
    <source>
        <dbReference type="ARBA" id="ARBA00023170"/>
    </source>
</evidence>
<dbReference type="InterPro" id="IPR000276">
    <property type="entry name" value="GPCR_Rhodpsn"/>
</dbReference>
<keyword evidence="8" id="KW-0325">Glycoprotein</keyword>
<dbReference type="OrthoDB" id="5957171at2759"/>
<evidence type="ECO:0000256" key="10">
    <source>
        <dbReference type="RuleBase" id="RU000688"/>
    </source>
</evidence>
<dbReference type="Gene3D" id="1.20.1070.10">
    <property type="entry name" value="Rhodopsin 7-helix transmembrane proteins"/>
    <property type="match status" value="1"/>
</dbReference>
<comment type="similarity">
    <text evidence="10">Belongs to the G-protein coupled receptor 1 family.</text>
</comment>
<evidence type="ECO:0000313" key="13">
    <source>
        <dbReference type="EMBL" id="RMX46925.1"/>
    </source>
</evidence>
<dbReference type="SMART" id="SM01381">
    <property type="entry name" value="7TM_GPCR_Srsx"/>
    <property type="match status" value="1"/>
</dbReference>
<evidence type="ECO:0000256" key="5">
    <source>
        <dbReference type="ARBA" id="ARBA00023040"/>
    </source>
</evidence>
<feature type="transmembrane region" description="Helical" evidence="11">
    <location>
        <begin position="136"/>
        <end position="155"/>
    </location>
</feature>
<dbReference type="PANTHER" id="PTHR24246:SF27">
    <property type="entry name" value="ADENOSINE RECEPTOR, ISOFORM A"/>
    <property type="match status" value="1"/>
</dbReference>
<accession>A0A3M6TZT0</accession>
<evidence type="ECO:0000256" key="3">
    <source>
        <dbReference type="ARBA" id="ARBA00022692"/>
    </source>
</evidence>
<evidence type="ECO:0000256" key="6">
    <source>
        <dbReference type="ARBA" id="ARBA00023136"/>
    </source>
</evidence>
<comment type="caution">
    <text evidence="13">The sequence shown here is derived from an EMBL/GenBank/DDBJ whole genome shotgun (WGS) entry which is preliminary data.</text>
</comment>
<dbReference type="OMA" id="FREYEMN"/>
<name>A0A3M6TZT0_POCDA</name>
<evidence type="ECO:0000256" key="11">
    <source>
        <dbReference type="SAM" id="Phobius"/>
    </source>
</evidence>
<evidence type="ECO:0000256" key="1">
    <source>
        <dbReference type="ARBA" id="ARBA00004651"/>
    </source>
</evidence>
<keyword evidence="5 10" id="KW-0297">G-protein coupled receptor</keyword>
<dbReference type="PROSITE" id="PS00237">
    <property type="entry name" value="G_PROTEIN_RECEP_F1_1"/>
    <property type="match status" value="1"/>
</dbReference>
<evidence type="ECO:0000256" key="4">
    <source>
        <dbReference type="ARBA" id="ARBA00022989"/>
    </source>
</evidence>
<dbReference type="PROSITE" id="PS50262">
    <property type="entry name" value="G_PROTEIN_RECEP_F1_2"/>
    <property type="match status" value="1"/>
</dbReference>
<proteinExistence type="inferred from homology"/>
<keyword evidence="9 10" id="KW-0807">Transducer</keyword>